<gene>
    <name evidence="4" type="ORF">GCM10009539_14770</name>
</gene>
<keyword evidence="2" id="KW-0732">Signal</keyword>
<evidence type="ECO:0000259" key="3">
    <source>
        <dbReference type="Pfam" id="PF00080"/>
    </source>
</evidence>
<dbReference type="Proteomes" id="UP001500967">
    <property type="component" value="Unassembled WGS sequence"/>
</dbReference>
<dbReference type="InterPro" id="IPR036423">
    <property type="entry name" value="SOD-like_Cu/Zn_dom_sf"/>
</dbReference>
<evidence type="ECO:0000256" key="2">
    <source>
        <dbReference type="SAM" id="SignalP"/>
    </source>
</evidence>
<evidence type="ECO:0000256" key="1">
    <source>
        <dbReference type="ARBA" id="ARBA00010457"/>
    </source>
</evidence>
<accession>A0ABN0TUC1</accession>
<name>A0ABN0TUC1_9ACTN</name>
<keyword evidence="5" id="KW-1185">Reference proteome</keyword>
<dbReference type="InterPro" id="IPR001424">
    <property type="entry name" value="SOD_Cu_Zn_dom"/>
</dbReference>
<dbReference type="EMBL" id="BAAAGX010000006">
    <property type="protein sequence ID" value="GAA0230409.1"/>
    <property type="molecule type" value="Genomic_DNA"/>
</dbReference>
<dbReference type="RefSeq" id="WP_344647960.1">
    <property type="nucleotide sequence ID" value="NZ_BAAAGX010000006.1"/>
</dbReference>
<evidence type="ECO:0000313" key="4">
    <source>
        <dbReference type="EMBL" id="GAA0230409.1"/>
    </source>
</evidence>
<feature type="domain" description="Superoxide dismutase copper/zinc binding" evidence="3">
    <location>
        <begin position="83"/>
        <end position="197"/>
    </location>
</feature>
<reference evidence="4 5" key="1">
    <citation type="journal article" date="2019" name="Int. J. Syst. Evol. Microbiol.">
        <title>The Global Catalogue of Microorganisms (GCM) 10K type strain sequencing project: providing services to taxonomists for standard genome sequencing and annotation.</title>
        <authorList>
            <consortium name="The Broad Institute Genomics Platform"/>
            <consortium name="The Broad Institute Genome Sequencing Center for Infectious Disease"/>
            <person name="Wu L."/>
            <person name="Ma J."/>
        </authorList>
    </citation>
    <scope>NUCLEOTIDE SEQUENCE [LARGE SCALE GENOMIC DNA]</scope>
    <source>
        <strain evidence="4 5">JCM 10425</strain>
    </source>
</reference>
<sequence>MIRRTAGFVVVTAALLAAAACGGAERQSTSETATSGAIEATQPTVAEGTFAPYSPSATAIAYDPKLIPSGASAHLTIAEIVDTTTVTLDVRGLLPNRVYGAHLHTQPCGPTGTAAGPHYQHRPDPALSASAPSVDQLYANPQNEVWLDVTTDSQGTGTSKSTQQWRFITKPKSLVIHAKKTETEDGKAGMAGDRLACLTVNR</sequence>
<feature type="chain" id="PRO_5045114659" description="Superoxide dismutase copper/zinc binding domain-containing protein" evidence="2">
    <location>
        <begin position="20"/>
        <end position="202"/>
    </location>
</feature>
<dbReference type="Pfam" id="PF00080">
    <property type="entry name" value="Sod_Cu"/>
    <property type="match status" value="1"/>
</dbReference>
<dbReference type="SUPFAM" id="SSF49329">
    <property type="entry name" value="Cu,Zn superoxide dismutase-like"/>
    <property type="match status" value="1"/>
</dbReference>
<proteinExistence type="inferred from homology"/>
<comment type="similarity">
    <text evidence="1">Belongs to the Cu-Zn superoxide dismutase family.</text>
</comment>
<evidence type="ECO:0000313" key="5">
    <source>
        <dbReference type="Proteomes" id="UP001500967"/>
    </source>
</evidence>
<protein>
    <recommendedName>
        <fullName evidence="3">Superoxide dismutase copper/zinc binding domain-containing protein</fullName>
    </recommendedName>
</protein>
<feature type="signal peptide" evidence="2">
    <location>
        <begin position="1"/>
        <end position="19"/>
    </location>
</feature>
<dbReference type="Gene3D" id="2.60.40.200">
    <property type="entry name" value="Superoxide dismutase, copper/zinc binding domain"/>
    <property type="match status" value="1"/>
</dbReference>
<comment type="caution">
    <text evidence="4">The sequence shown here is derived from an EMBL/GenBank/DDBJ whole genome shotgun (WGS) entry which is preliminary data.</text>
</comment>
<dbReference type="PROSITE" id="PS51257">
    <property type="entry name" value="PROKAR_LIPOPROTEIN"/>
    <property type="match status" value="1"/>
</dbReference>
<organism evidence="4 5">
    <name type="scientific">Cryptosporangium japonicum</name>
    <dbReference type="NCBI Taxonomy" id="80872"/>
    <lineage>
        <taxon>Bacteria</taxon>
        <taxon>Bacillati</taxon>
        <taxon>Actinomycetota</taxon>
        <taxon>Actinomycetes</taxon>
        <taxon>Cryptosporangiales</taxon>
        <taxon>Cryptosporangiaceae</taxon>
        <taxon>Cryptosporangium</taxon>
    </lineage>
</organism>